<evidence type="ECO:0000256" key="3">
    <source>
        <dbReference type="SAM" id="Phobius"/>
    </source>
</evidence>
<dbReference type="InterPro" id="IPR005467">
    <property type="entry name" value="His_kinase_dom"/>
</dbReference>
<proteinExistence type="predicted"/>
<accession>A0A7R6SV52</accession>
<dbReference type="PROSITE" id="PS50109">
    <property type="entry name" value="HIS_KIN"/>
    <property type="match status" value="1"/>
</dbReference>
<dbReference type="Proteomes" id="UP000595332">
    <property type="component" value="Chromosome"/>
</dbReference>
<dbReference type="KEGG" id="njp:NEJAP_1237"/>
<keyword evidence="5" id="KW-0808">Transferase</keyword>
<dbReference type="EC" id="2.7.13.3" evidence="2"/>
<dbReference type="InterPro" id="IPR004358">
    <property type="entry name" value="Sig_transdc_His_kin-like_C"/>
</dbReference>
<feature type="transmembrane region" description="Helical" evidence="3">
    <location>
        <begin position="13"/>
        <end position="35"/>
    </location>
</feature>
<keyword evidence="3" id="KW-0472">Membrane</keyword>
<comment type="catalytic activity">
    <reaction evidence="1">
        <text>ATP + protein L-histidine = ADP + protein N-phospho-L-histidine.</text>
        <dbReference type="EC" id="2.7.13.3"/>
    </reaction>
</comment>
<name>A0A7R6SV52_9GAMM</name>
<dbReference type="InterPro" id="IPR003594">
    <property type="entry name" value="HATPase_dom"/>
</dbReference>
<dbReference type="Gene3D" id="3.30.565.10">
    <property type="entry name" value="Histidine kinase-like ATPase, C-terminal domain"/>
    <property type="match status" value="1"/>
</dbReference>
<keyword evidence="5" id="KW-0418">Kinase</keyword>
<dbReference type="SUPFAM" id="SSF55874">
    <property type="entry name" value="ATPase domain of HSP90 chaperone/DNA topoisomerase II/histidine kinase"/>
    <property type="match status" value="1"/>
</dbReference>
<feature type="transmembrane region" description="Helical" evidence="3">
    <location>
        <begin position="153"/>
        <end position="173"/>
    </location>
</feature>
<evidence type="ECO:0000313" key="6">
    <source>
        <dbReference type="Proteomes" id="UP000595332"/>
    </source>
</evidence>
<evidence type="ECO:0000256" key="1">
    <source>
        <dbReference type="ARBA" id="ARBA00000085"/>
    </source>
</evidence>
<evidence type="ECO:0000259" key="4">
    <source>
        <dbReference type="PROSITE" id="PS50109"/>
    </source>
</evidence>
<dbReference type="Gene3D" id="6.10.340.10">
    <property type="match status" value="1"/>
</dbReference>
<dbReference type="InterPro" id="IPR036890">
    <property type="entry name" value="HATPase_C_sf"/>
</dbReference>
<dbReference type="PANTHER" id="PTHR43065">
    <property type="entry name" value="SENSOR HISTIDINE KINASE"/>
    <property type="match status" value="1"/>
</dbReference>
<evidence type="ECO:0000256" key="2">
    <source>
        <dbReference type="ARBA" id="ARBA00012438"/>
    </source>
</evidence>
<dbReference type="EMBL" id="AP014546">
    <property type="protein sequence ID" value="BBB29189.1"/>
    <property type="molecule type" value="Genomic_DNA"/>
</dbReference>
<dbReference type="AlphaFoldDB" id="A0A7R6SV52"/>
<protein>
    <recommendedName>
        <fullName evidence="2">histidine kinase</fullName>
        <ecNumber evidence="2">2.7.13.3</ecNumber>
    </recommendedName>
</protein>
<evidence type="ECO:0000313" key="5">
    <source>
        <dbReference type="EMBL" id="BBB29189.1"/>
    </source>
</evidence>
<dbReference type="Gene3D" id="1.10.287.130">
    <property type="match status" value="1"/>
</dbReference>
<organism evidence="5 6">
    <name type="scientific">Neptunomonas japonica JAMM 1380</name>
    <dbReference type="NCBI Taxonomy" id="1441457"/>
    <lineage>
        <taxon>Bacteria</taxon>
        <taxon>Pseudomonadati</taxon>
        <taxon>Pseudomonadota</taxon>
        <taxon>Gammaproteobacteria</taxon>
        <taxon>Oceanospirillales</taxon>
        <taxon>Oceanospirillaceae</taxon>
        <taxon>Neptunomonas</taxon>
    </lineage>
</organism>
<dbReference type="Pfam" id="PF02518">
    <property type="entry name" value="HATPase_c"/>
    <property type="match status" value="1"/>
</dbReference>
<sequence length="507" mass="56046">MRYKPNNSISYRFLLKILPAFFLVSLIFLAALSYFELNKAKKAHNQLVQEKTDNLARLLTEPVWQLSTKLSSNILKATMDDSDITCIKLEQDSDITPLIIEGECEDLSSEEIINFTSPIIYLDLRNTSRHLGTVHLYSESTTQWSSITKQLKALAALSLTLFFTLIIITSAAFRSTIITPLSRVSESLKSYRQTGQRKPVNWDSTDELGQLINNYNRNLIEQTKTEAALKESHLKTENALLSLKEAQTNLIQSEKMASLGSLVAGIAHEINTPLGNSLTVATTVSDITRNISKDIESGTLTKSALNNFIESINEASTILERNLGTAATQIRNFKNVAVDQTSEKRRKFDVKQVIEEIIYTLNPQIKHTPFEVKVSVPPNISLDSYPGPLGQIITNCFNNTLLHGFEGKSSGLIRIKADLVNEKYLSLVISDNGNGMSPTECEKAFDPFFTTKLGCGGSGLGLNLVYNLTTTILGGTVEIKSTIDMGVTLNFKFPISAPSAQKTQGHI</sequence>
<feature type="domain" description="Histidine kinase" evidence="4">
    <location>
        <begin position="265"/>
        <end position="497"/>
    </location>
</feature>
<gene>
    <name evidence="5" type="ORF">NEJAP_1237</name>
</gene>
<dbReference type="RefSeq" id="WP_201349813.1">
    <property type="nucleotide sequence ID" value="NZ_AP014546.1"/>
</dbReference>
<reference evidence="5 6" key="1">
    <citation type="journal article" date="2008" name="Int. J. Syst. Evol. Microbiol.">
        <title>Neptunomonas japonica sp. nov., an Osedax japonicus symbiont-like bacterium isolated from sediment adjacent to sperm whale carcasses off Kagoshima, Japan.</title>
        <authorList>
            <person name="Miyazaki M."/>
            <person name="Nogi Y."/>
            <person name="Fujiwara Y."/>
            <person name="Kawato M."/>
            <person name="Kubokawa K."/>
            <person name="Horikoshi K."/>
        </authorList>
    </citation>
    <scope>NUCLEOTIDE SEQUENCE [LARGE SCALE GENOMIC DNA]</scope>
    <source>
        <strain evidence="5 6">JAMM 1380</strain>
    </source>
</reference>
<keyword evidence="3" id="KW-0812">Transmembrane</keyword>
<dbReference type="GO" id="GO:0004673">
    <property type="term" value="F:protein histidine kinase activity"/>
    <property type="evidence" value="ECO:0007669"/>
    <property type="project" value="UniProtKB-EC"/>
</dbReference>
<keyword evidence="3" id="KW-1133">Transmembrane helix</keyword>
<keyword evidence="6" id="KW-1185">Reference proteome</keyword>
<dbReference type="SMART" id="SM00387">
    <property type="entry name" value="HATPase_c"/>
    <property type="match status" value="1"/>
</dbReference>
<dbReference type="PRINTS" id="PR00344">
    <property type="entry name" value="BCTRLSENSOR"/>
</dbReference>